<gene>
    <name evidence="8" type="ORF">AVDCRST_MAG59-4576</name>
</gene>
<sequence length="495" mass="52908">MTVQHPHRAGDNGDREPNCSVSPNGHDDPGGEADRVFGFDTLAIHAGQRPDPTTGARAMPIYQTTSYVFEDTDHAAELFALQRFGNIYTRIMNPTTAAFEERVAALEGGVGALAVSSGQAAQFIALATLLGPGDQIVASSALYGGTYTQLDVTLRRWGVDVVFVEPDDPENFRRAVTDKTRVIYAETIGNPRIVVLDIGAVAAVAREAGVPLMIDNTFATPYLCRPIEHGADIVVHSATKFIGGHGTAIGGIVVESGRFDWNNGKFPGMTEPSPGYHGIRFAETFGEYGYLMKARVENLRDLGPALSPFNAFLFLQGLETLPVRMERHVRNAEKVAAFLAAHPAVGWVSYPTLPGSPYRELAAKYLPRGAGAVFTFGVEGGREAGAAFIEELQLVSHLANIGDAKTLIIHPASTTHQQMTDEQQVAAGVSPDLVRISVGLEDPDDICWDLDRALRRARGGSKGHPRRTAGDPNTVEGDVGIEVPAAEVAASAMGD</sequence>
<dbReference type="GO" id="GO:0071269">
    <property type="term" value="P:L-homocysteine biosynthetic process"/>
    <property type="evidence" value="ECO:0007669"/>
    <property type="project" value="TreeGrafter"/>
</dbReference>
<dbReference type="Gene3D" id="3.90.1150.10">
    <property type="entry name" value="Aspartate Aminotransferase, domain 1"/>
    <property type="match status" value="1"/>
</dbReference>
<dbReference type="FunFam" id="3.40.640.10:FF:000035">
    <property type="entry name" value="O-succinylhomoserine sulfhydrylase"/>
    <property type="match status" value="1"/>
</dbReference>
<dbReference type="InterPro" id="IPR015422">
    <property type="entry name" value="PyrdxlP-dep_Trfase_small"/>
</dbReference>
<dbReference type="EC" id="2.5.1.48" evidence="8"/>
<dbReference type="InterPro" id="IPR015424">
    <property type="entry name" value="PyrdxlP-dep_Trfase"/>
</dbReference>
<dbReference type="PIRSF" id="PIRSF001434">
    <property type="entry name" value="CGS"/>
    <property type="match status" value="1"/>
</dbReference>
<dbReference type="GO" id="GO:0019346">
    <property type="term" value="P:transsulfuration"/>
    <property type="evidence" value="ECO:0007669"/>
    <property type="project" value="InterPro"/>
</dbReference>
<dbReference type="GO" id="GO:0004124">
    <property type="term" value="F:cysteine synthase activity"/>
    <property type="evidence" value="ECO:0007669"/>
    <property type="project" value="TreeGrafter"/>
</dbReference>
<dbReference type="Gene3D" id="3.40.640.10">
    <property type="entry name" value="Type I PLP-dependent aspartate aminotransferase-like (Major domain)"/>
    <property type="match status" value="1"/>
</dbReference>
<dbReference type="PANTHER" id="PTHR43797:SF2">
    <property type="entry name" value="HOMOCYSTEINE_CYSTEINE SYNTHASE"/>
    <property type="match status" value="1"/>
</dbReference>
<dbReference type="GO" id="GO:0003962">
    <property type="term" value="F:cystathionine gamma-synthase activity"/>
    <property type="evidence" value="ECO:0007669"/>
    <property type="project" value="UniProtKB-EC"/>
</dbReference>
<dbReference type="NCBIfam" id="TIGR01326">
    <property type="entry name" value="OAH_OAS_sulfhy"/>
    <property type="match status" value="1"/>
</dbReference>
<evidence type="ECO:0000313" key="8">
    <source>
        <dbReference type="EMBL" id="CAA9579791.1"/>
    </source>
</evidence>
<dbReference type="InterPro" id="IPR006235">
    <property type="entry name" value="OAc-hSer/O-AcSer_sulfhydrylase"/>
</dbReference>
<reference evidence="8" key="1">
    <citation type="submission" date="2020-02" db="EMBL/GenBank/DDBJ databases">
        <authorList>
            <person name="Meier V. D."/>
        </authorList>
    </citation>
    <scope>NUCLEOTIDE SEQUENCE</scope>
    <source>
        <strain evidence="8">AVDCRST_MAG59</strain>
    </source>
</reference>
<dbReference type="PROSITE" id="PS00868">
    <property type="entry name" value="CYS_MET_METAB_PP"/>
    <property type="match status" value="1"/>
</dbReference>
<feature type="region of interest" description="Disordered" evidence="7">
    <location>
        <begin position="1"/>
        <end position="34"/>
    </location>
</feature>
<evidence type="ECO:0000256" key="4">
    <source>
        <dbReference type="ARBA" id="ARBA00022898"/>
    </source>
</evidence>
<keyword evidence="4 5" id="KW-0663">Pyridoxal phosphate</keyword>
<name>A0A6J4VLV5_9BACT</name>
<feature type="compositionally biased region" description="Basic and acidic residues" evidence="7">
    <location>
        <begin position="8"/>
        <end position="17"/>
    </location>
</feature>
<dbReference type="EC" id="2.5.1.49" evidence="8"/>
<keyword evidence="3 8" id="KW-0808">Transferase</keyword>
<dbReference type="SUPFAM" id="SSF53383">
    <property type="entry name" value="PLP-dependent transferases"/>
    <property type="match status" value="1"/>
</dbReference>
<evidence type="ECO:0000256" key="2">
    <source>
        <dbReference type="ARBA" id="ARBA00009077"/>
    </source>
</evidence>
<feature type="compositionally biased region" description="Basic and acidic residues" evidence="7">
    <location>
        <begin position="25"/>
        <end position="34"/>
    </location>
</feature>
<evidence type="ECO:0000256" key="1">
    <source>
        <dbReference type="ARBA" id="ARBA00001933"/>
    </source>
</evidence>
<evidence type="ECO:0000256" key="7">
    <source>
        <dbReference type="SAM" id="MobiDB-lite"/>
    </source>
</evidence>
<proteinExistence type="inferred from homology"/>
<dbReference type="GO" id="GO:0006535">
    <property type="term" value="P:cysteine biosynthetic process from serine"/>
    <property type="evidence" value="ECO:0007669"/>
    <property type="project" value="TreeGrafter"/>
</dbReference>
<evidence type="ECO:0000256" key="3">
    <source>
        <dbReference type="ARBA" id="ARBA00022679"/>
    </source>
</evidence>
<protein>
    <submittedName>
        <fullName evidence="8">O-acetylhomoserine sulfhydrylase / O-succinylhomoserine sulfhydrylase</fullName>
        <ecNumber evidence="8">2.5.1.48</ecNumber>
        <ecNumber evidence="8">2.5.1.49</ecNumber>
    </submittedName>
</protein>
<dbReference type="Pfam" id="PF01053">
    <property type="entry name" value="Cys_Met_Meta_PP"/>
    <property type="match status" value="1"/>
</dbReference>
<dbReference type="CDD" id="cd00614">
    <property type="entry name" value="CGS_like"/>
    <property type="match status" value="1"/>
</dbReference>
<accession>A0A6J4VLV5</accession>
<feature type="region of interest" description="Disordered" evidence="7">
    <location>
        <begin position="457"/>
        <end position="477"/>
    </location>
</feature>
<dbReference type="GO" id="GO:0030170">
    <property type="term" value="F:pyridoxal phosphate binding"/>
    <property type="evidence" value="ECO:0007669"/>
    <property type="project" value="InterPro"/>
</dbReference>
<dbReference type="GO" id="GO:0003961">
    <property type="term" value="F:O-acetylhomoserine aminocarboxypropyltransferase activity"/>
    <property type="evidence" value="ECO:0007669"/>
    <property type="project" value="UniProtKB-EC"/>
</dbReference>
<dbReference type="AlphaFoldDB" id="A0A6J4VLV5"/>
<comment type="cofactor">
    <cofactor evidence="1 6">
        <name>pyridoxal 5'-phosphate</name>
        <dbReference type="ChEBI" id="CHEBI:597326"/>
    </cofactor>
</comment>
<dbReference type="InterPro" id="IPR054542">
    <property type="entry name" value="Cys_met_metab_PP"/>
</dbReference>
<evidence type="ECO:0000256" key="5">
    <source>
        <dbReference type="PIRSR" id="PIRSR001434-2"/>
    </source>
</evidence>
<comment type="similarity">
    <text evidence="2 6">Belongs to the trans-sulfuration enzymes family.</text>
</comment>
<organism evidence="8">
    <name type="scientific">uncultured Thermomicrobiales bacterium</name>
    <dbReference type="NCBI Taxonomy" id="1645740"/>
    <lineage>
        <taxon>Bacteria</taxon>
        <taxon>Pseudomonadati</taxon>
        <taxon>Thermomicrobiota</taxon>
        <taxon>Thermomicrobia</taxon>
        <taxon>Thermomicrobiales</taxon>
        <taxon>environmental samples</taxon>
    </lineage>
</organism>
<feature type="modified residue" description="N6-(pyridoxal phosphate)lysine" evidence="5">
    <location>
        <position position="240"/>
    </location>
</feature>
<dbReference type="EMBL" id="CADCWF010000336">
    <property type="protein sequence ID" value="CAA9579791.1"/>
    <property type="molecule type" value="Genomic_DNA"/>
</dbReference>
<dbReference type="InterPro" id="IPR015421">
    <property type="entry name" value="PyrdxlP-dep_Trfase_major"/>
</dbReference>
<dbReference type="GO" id="GO:0005737">
    <property type="term" value="C:cytoplasm"/>
    <property type="evidence" value="ECO:0007669"/>
    <property type="project" value="TreeGrafter"/>
</dbReference>
<dbReference type="PANTHER" id="PTHR43797">
    <property type="entry name" value="HOMOCYSTEINE/CYSTEINE SYNTHASE"/>
    <property type="match status" value="1"/>
</dbReference>
<evidence type="ECO:0000256" key="6">
    <source>
        <dbReference type="RuleBase" id="RU362118"/>
    </source>
</evidence>
<dbReference type="InterPro" id="IPR000277">
    <property type="entry name" value="Cys/Met-Metab_PyrdxlP-dep_enz"/>
</dbReference>
<feature type="compositionally biased region" description="Basic residues" evidence="7">
    <location>
        <begin position="457"/>
        <end position="467"/>
    </location>
</feature>